<evidence type="ECO:0000256" key="3">
    <source>
        <dbReference type="ARBA" id="ARBA00022559"/>
    </source>
</evidence>
<keyword evidence="7" id="KW-0408">Iron</keyword>
<dbReference type="Gene3D" id="3.40.50.880">
    <property type="match status" value="1"/>
</dbReference>
<keyword evidence="8" id="KW-0376">Hydrogen peroxide</keyword>
<gene>
    <name evidence="9" type="ORF">GCM10007111_27500</name>
</gene>
<dbReference type="EC" id="1.11.1.6" evidence="2"/>
<dbReference type="PANTHER" id="PTHR42821">
    <property type="entry name" value="CATALASE"/>
    <property type="match status" value="1"/>
</dbReference>
<dbReference type="InterPro" id="IPR029062">
    <property type="entry name" value="Class_I_gatase-like"/>
</dbReference>
<comment type="caution">
    <text evidence="9">The sequence shown here is derived from an EMBL/GenBank/DDBJ whole genome shotgun (WGS) entry which is preliminary data.</text>
</comment>
<keyword evidence="4" id="KW-0349">Heme</keyword>
<evidence type="ECO:0000313" key="9">
    <source>
        <dbReference type="EMBL" id="GGJ64129.1"/>
    </source>
</evidence>
<keyword evidence="10" id="KW-1185">Reference proteome</keyword>
<dbReference type="Proteomes" id="UP000634435">
    <property type="component" value="Unassembled WGS sequence"/>
</dbReference>
<evidence type="ECO:0000256" key="6">
    <source>
        <dbReference type="ARBA" id="ARBA00023002"/>
    </source>
</evidence>
<sequence>MVNMLGNISSSLAASVAMNLGLEIPQVKESFITKKPPAVSMANTTFSPNTLRIGVIIAHGFDEQKTNQILDQWKRMGLQPVIISEKLGKVRGANSTEWRVEDSFLTGSPLLYVVGGDAEGTTFNWKTKSYVVETYNHYNQ</sequence>
<evidence type="ECO:0000313" key="10">
    <source>
        <dbReference type="Proteomes" id="UP000634435"/>
    </source>
</evidence>
<evidence type="ECO:0000256" key="2">
    <source>
        <dbReference type="ARBA" id="ARBA00012314"/>
    </source>
</evidence>
<dbReference type="InterPro" id="IPR024712">
    <property type="entry name" value="Catalase_clade2"/>
</dbReference>
<reference evidence="10" key="1">
    <citation type="journal article" date="2019" name="Int. J. Syst. Evol. Microbiol.">
        <title>The Global Catalogue of Microorganisms (GCM) 10K type strain sequencing project: providing services to taxonomists for standard genome sequencing and annotation.</title>
        <authorList>
            <consortium name="The Broad Institute Genomics Platform"/>
            <consortium name="The Broad Institute Genome Sequencing Center for Infectious Disease"/>
            <person name="Wu L."/>
            <person name="Ma J."/>
        </authorList>
    </citation>
    <scope>NUCLEOTIDE SEQUENCE [LARGE SCALE GENOMIC DNA]</scope>
    <source>
        <strain evidence="10">JCM 30071</strain>
    </source>
</reference>
<keyword evidence="6" id="KW-0560">Oxidoreductase</keyword>
<evidence type="ECO:0000256" key="5">
    <source>
        <dbReference type="ARBA" id="ARBA00022723"/>
    </source>
</evidence>
<evidence type="ECO:0000256" key="8">
    <source>
        <dbReference type="ARBA" id="ARBA00023324"/>
    </source>
</evidence>
<accession>A0ABQ2DQ85</accession>
<evidence type="ECO:0000256" key="4">
    <source>
        <dbReference type="ARBA" id="ARBA00022617"/>
    </source>
</evidence>
<keyword evidence="3" id="KW-0575">Peroxidase</keyword>
<dbReference type="EMBL" id="BMPN01000004">
    <property type="protein sequence ID" value="GGJ64129.1"/>
    <property type="molecule type" value="Genomic_DNA"/>
</dbReference>
<evidence type="ECO:0000256" key="7">
    <source>
        <dbReference type="ARBA" id="ARBA00023004"/>
    </source>
</evidence>
<comment type="cofactor">
    <cofactor evidence="1">
        <name>heme</name>
        <dbReference type="ChEBI" id="CHEBI:30413"/>
    </cofactor>
</comment>
<evidence type="ECO:0000256" key="1">
    <source>
        <dbReference type="ARBA" id="ARBA00001971"/>
    </source>
</evidence>
<proteinExistence type="predicted"/>
<keyword evidence="5" id="KW-0479">Metal-binding</keyword>
<dbReference type="PANTHER" id="PTHR42821:SF1">
    <property type="entry name" value="CATALASE-B"/>
    <property type="match status" value="1"/>
</dbReference>
<organism evidence="9 10">
    <name type="scientific">Virgibacillus kapii</name>
    <dbReference type="NCBI Taxonomy" id="1638645"/>
    <lineage>
        <taxon>Bacteria</taxon>
        <taxon>Bacillati</taxon>
        <taxon>Bacillota</taxon>
        <taxon>Bacilli</taxon>
        <taxon>Bacillales</taxon>
        <taxon>Bacillaceae</taxon>
        <taxon>Virgibacillus</taxon>
    </lineage>
</organism>
<protein>
    <recommendedName>
        <fullName evidence="2">catalase</fullName>
        <ecNumber evidence="2">1.11.1.6</ecNumber>
    </recommendedName>
</protein>
<name>A0ABQ2DQ85_9BACI</name>